<evidence type="ECO:0000259" key="2">
    <source>
        <dbReference type="Pfam" id="PF16064"/>
    </source>
</evidence>
<dbReference type="PANTHER" id="PTHR34153">
    <property type="entry name" value="SI:CH211-262H13.3-RELATED-RELATED"/>
    <property type="match status" value="1"/>
</dbReference>
<dbReference type="InterPro" id="IPR032071">
    <property type="entry name" value="DUF4806"/>
</dbReference>
<accession>A0A2S2N688</accession>
<proteinExistence type="predicted"/>
<protein>
    <recommendedName>
        <fullName evidence="2">DUF4806 domain-containing protein</fullName>
    </recommendedName>
</protein>
<feature type="domain" description="DUF4806" evidence="2">
    <location>
        <begin position="176"/>
        <end position="245"/>
    </location>
</feature>
<sequence length="301" mass="34117">MPTNKNNTSPLMSDDDNHSLSFEHQQISSSSCKKLKFDQVKSPSLSNTLVDSPSLSQALSSKSYNNFPSMSHYDPTNESPSTPQTILHSINKHQTLTAGTQLINDELENKLNVLTSALRGIERNVTVIKHEIKNFHDRLDSVVTMQETILDKLSILQPLQAIDYHYDSENDGIIFIDSDATLNLMEEKLKDNIFRSKVVKELSRLCGSNIPETIRKIMQKLFNDEILSVYSYIGFKGKKTFSTLQTCAVIFESIRMMKKFKDSTDIEIEKPIKNWMGQATPRLKKLAQKNEAIINISISDV</sequence>
<name>A0A2S2N688_SCHGA</name>
<evidence type="ECO:0000256" key="1">
    <source>
        <dbReference type="SAM" id="MobiDB-lite"/>
    </source>
</evidence>
<feature type="compositionally biased region" description="Polar residues" evidence="1">
    <location>
        <begin position="1"/>
        <end position="11"/>
    </location>
</feature>
<dbReference type="AlphaFoldDB" id="A0A2S2N688"/>
<dbReference type="EMBL" id="GGMR01000072">
    <property type="protein sequence ID" value="MBY12691.1"/>
    <property type="molecule type" value="Transcribed_RNA"/>
</dbReference>
<organism evidence="3">
    <name type="scientific">Schizaphis graminum</name>
    <name type="common">Green bug aphid</name>
    <dbReference type="NCBI Taxonomy" id="13262"/>
    <lineage>
        <taxon>Eukaryota</taxon>
        <taxon>Metazoa</taxon>
        <taxon>Ecdysozoa</taxon>
        <taxon>Arthropoda</taxon>
        <taxon>Hexapoda</taxon>
        <taxon>Insecta</taxon>
        <taxon>Pterygota</taxon>
        <taxon>Neoptera</taxon>
        <taxon>Paraneoptera</taxon>
        <taxon>Hemiptera</taxon>
        <taxon>Sternorrhyncha</taxon>
        <taxon>Aphidomorpha</taxon>
        <taxon>Aphidoidea</taxon>
        <taxon>Aphididae</taxon>
        <taxon>Aphidini</taxon>
        <taxon>Schizaphis</taxon>
    </lineage>
</organism>
<reference evidence="3" key="1">
    <citation type="submission" date="2018-04" db="EMBL/GenBank/DDBJ databases">
        <title>Transcriptome of Schizaphis graminum biotype I.</title>
        <authorList>
            <person name="Scully E.D."/>
            <person name="Geib S.M."/>
            <person name="Palmer N.A."/>
            <person name="Koch K."/>
            <person name="Bradshaw J."/>
            <person name="Heng-Moss T."/>
            <person name="Sarath G."/>
        </authorList>
    </citation>
    <scope>NUCLEOTIDE SEQUENCE</scope>
</reference>
<evidence type="ECO:0000313" key="3">
    <source>
        <dbReference type="EMBL" id="MBY12691.1"/>
    </source>
</evidence>
<gene>
    <name evidence="3" type="ORF">g.2544</name>
</gene>
<dbReference type="PANTHER" id="PTHR34153:SF2">
    <property type="entry name" value="SI:CH211-262H13.3-RELATED"/>
    <property type="match status" value="1"/>
</dbReference>
<dbReference type="Pfam" id="PF16064">
    <property type="entry name" value="DUF4806"/>
    <property type="match status" value="1"/>
</dbReference>
<feature type="region of interest" description="Disordered" evidence="1">
    <location>
        <begin position="1"/>
        <end position="25"/>
    </location>
</feature>